<dbReference type="GO" id="GO:0000271">
    <property type="term" value="P:polysaccharide biosynthetic process"/>
    <property type="evidence" value="ECO:0007669"/>
    <property type="project" value="InterPro"/>
</dbReference>
<sequence>MRVILHGFGSFPILFYHVIEYAKRRYPEVEWAIILSSPHHEALMVSLLGRDNVFVLNANDGSCSADENDWLYPGSLHRDIDSEKRNFKFARSHIQLQRAMNLYRGARRFMVRFKPSHALVSQVEGLDGKVFLACAKQRGITVVVPTHCRNLGGIFFSPDDCESLPPYANAADSAARQAAASFLREFRQAPKAPAVGQGLAEDRILSGFQKPFLQRVGAALQRRFDASEAFEWDYLRAAFLNNLPWLRDVIWNLRRWKNQRLCDITGLEQLPDKFVFYPLQYSPESSINTPAPYFVDQMRAIDAIRHALPSDVVLVIKEHPACILLRSGSFVRELLHKSGVVVAHYALPSAEIVKRAHITISVTGTATFEAYLLGRPSVTLGNAFFSEALGGVCKLHDLRAKIAEQLDSKIDDADIIDFLARVFSVRKQIVFGSPGMAGEPVLRERNVAAFAEGFMQHCRAIDGANE</sequence>
<evidence type="ECO:0000313" key="1">
    <source>
        <dbReference type="EMBL" id="OAI13856.1"/>
    </source>
</evidence>
<evidence type="ECO:0008006" key="3">
    <source>
        <dbReference type="Google" id="ProtNLM"/>
    </source>
</evidence>
<dbReference type="Proteomes" id="UP000077857">
    <property type="component" value="Unassembled WGS sequence"/>
</dbReference>
<accession>A0A177N760</accession>
<dbReference type="InterPro" id="IPR007833">
    <property type="entry name" value="Capsule_polysaccharide_synth"/>
</dbReference>
<reference evidence="1 2" key="1">
    <citation type="submission" date="2016-03" db="EMBL/GenBank/DDBJ databases">
        <authorList>
            <person name="Ploux O."/>
        </authorList>
    </citation>
    <scope>NUCLEOTIDE SEQUENCE [LARGE SCALE GENOMIC DNA]</scope>
    <source>
        <strain evidence="1 2">R-45378</strain>
    </source>
</reference>
<dbReference type="AlphaFoldDB" id="A0A177N760"/>
<gene>
    <name evidence="1" type="ORF">A1507_16355</name>
</gene>
<dbReference type="SUPFAM" id="SSF53756">
    <property type="entry name" value="UDP-Glycosyltransferase/glycogen phosphorylase"/>
    <property type="match status" value="1"/>
</dbReference>
<name>A0A177N760_9GAMM</name>
<evidence type="ECO:0000313" key="2">
    <source>
        <dbReference type="Proteomes" id="UP000077857"/>
    </source>
</evidence>
<dbReference type="OrthoDB" id="9794206at2"/>
<dbReference type="GO" id="GO:0015774">
    <property type="term" value="P:polysaccharide transport"/>
    <property type="evidence" value="ECO:0007669"/>
    <property type="project" value="InterPro"/>
</dbReference>
<dbReference type="EMBL" id="LUUJ01000095">
    <property type="protein sequence ID" value="OAI13856.1"/>
    <property type="molecule type" value="Genomic_DNA"/>
</dbReference>
<dbReference type="RefSeq" id="WP_064041295.1">
    <property type="nucleotide sequence ID" value="NZ_LUUJ01000095.1"/>
</dbReference>
<comment type="caution">
    <text evidence="1">The sequence shown here is derived from an EMBL/GenBank/DDBJ whole genome shotgun (WGS) entry which is preliminary data.</text>
</comment>
<organism evidence="1 2">
    <name type="scientific">Methylomonas koyamae</name>
    <dbReference type="NCBI Taxonomy" id="702114"/>
    <lineage>
        <taxon>Bacteria</taxon>
        <taxon>Pseudomonadati</taxon>
        <taxon>Pseudomonadota</taxon>
        <taxon>Gammaproteobacteria</taxon>
        <taxon>Methylococcales</taxon>
        <taxon>Methylococcaceae</taxon>
        <taxon>Methylomonas</taxon>
    </lineage>
</organism>
<protein>
    <recommendedName>
        <fullName evidence="3">Capsule biosynthesis protein</fullName>
    </recommendedName>
</protein>
<proteinExistence type="predicted"/>
<dbReference type="Pfam" id="PF05159">
    <property type="entry name" value="Capsule_synth"/>
    <property type="match status" value="1"/>
</dbReference>